<dbReference type="SUPFAM" id="SSF55920">
    <property type="entry name" value="Creatinase/aminopeptidase"/>
    <property type="match status" value="1"/>
</dbReference>
<dbReference type="InterPro" id="IPR001714">
    <property type="entry name" value="Pept_M24_MAP"/>
</dbReference>
<dbReference type="CDD" id="cd01086">
    <property type="entry name" value="MetAP1"/>
    <property type="match status" value="1"/>
</dbReference>
<organism evidence="9 10">
    <name type="scientific">Roseibacillus persicicus</name>
    <dbReference type="NCBI Taxonomy" id="454148"/>
    <lineage>
        <taxon>Bacteria</taxon>
        <taxon>Pseudomonadati</taxon>
        <taxon>Verrucomicrobiota</taxon>
        <taxon>Verrucomicrobiia</taxon>
        <taxon>Verrucomicrobiales</taxon>
        <taxon>Verrucomicrobiaceae</taxon>
        <taxon>Roseibacillus</taxon>
    </lineage>
</organism>
<dbReference type="InterPro" id="IPR000994">
    <property type="entry name" value="Pept_M24"/>
</dbReference>
<reference evidence="9" key="2">
    <citation type="submission" date="2020-09" db="EMBL/GenBank/DDBJ databases">
        <authorList>
            <person name="Sun Q."/>
            <person name="Kim S."/>
        </authorList>
    </citation>
    <scope>NUCLEOTIDE SEQUENCE</scope>
    <source>
        <strain evidence="9">KCTC 12988</strain>
    </source>
</reference>
<dbReference type="PANTHER" id="PTHR43330:SF27">
    <property type="entry name" value="METHIONINE AMINOPEPTIDASE"/>
    <property type="match status" value="1"/>
</dbReference>
<dbReference type="HAMAP" id="MF_01974">
    <property type="entry name" value="MetAP_1"/>
    <property type="match status" value="1"/>
</dbReference>
<dbReference type="GO" id="GO:0006508">
    <property type="term" value="P:proteolysis"/>
    <property type="evidence" value="ECO:0007669"/>
    <property type="project" value="UniProtKB-KW"/>
</dbReference>
<dbReference type="Gene3D" id="3.90.230.10">
    <property type="entry name" value="Creatinase/methionine aminopeptidase superfamily"/>
    <property type="match status" value="1"/>
</dbReference>
<dbReference type="AlphaFoldDB" id="A0A918TH26"/>
<dbReference type="InterPro" id="IPR036005">
    <property type="entry name" value="Creatinase/aminopeptidase-like"/>
</dbReference>
<comment type="subunit">
    <text evidence="6">Monomer.</text>
</comment>
<dbReference type="GO" id="GO:0046872">
    <property type="term" value="F:metal ion binding"/>
    <property type="evidence" value="ECO:0007669"/>
    <property type="project" value="UniProtKB-UniRule"/>
</dbReference>
<reference evidence="9" key="1">
    <citation type="journal article" date="2014" name="Int. J. Syst. Evol. Microbiol.">
        <title>Complete genome sequence of Corynebacterium casei LMG S-19264T (=DSM 44701T), isolated from a smear-ripened cheese.</title>
        <authorList>
            <consortium name="US DOE Joint Genome Institute (JGI-PGF)"/>
            <person name="Walter F."/>
            <person name="Albersmeier A."/>
            <person name="Kalinowski J."/>
            <person name="Ruckert C."/>
        </authorList>
    </citation>
    <scope>NUCLEOTIDE SEQUENCE</scope>
    <source>
        <strain evidence="9">KCTC 12988</strain>
    </source>
</reference>
<comment type="caution">
    <text evidence="9">The sequence shown here is derived from an EMBL/GenBank/DDBJ whole genome shotgun (WGS) entry which is preliminary data.</text>
</comment>
<dbReference type="Proteomes" id="UP000644507">
    <property type="component" value="Unassembled WGS sequence"/>
</dbReference>
<evidence type="ECO:0000256" key="4">
    <source>
        <dbReference type="ARBA" id="ARBA00022723"/>
    </source>
</evidence>
<dbReference type="RefSeq" id="WP_189567516.1">
    <property type="nucleotide sequence ID" value="NZ_BMXI01000002.1"/>
</dbReference>
<accession>A0A918TH26</accession>
<feature type="binding site" evidence="6">
    <location>
        <position position="182"/>
    </location>
    <ligand>
        <name>substrate</name>
    </ligand>
</feature>
<keyword evidence="5 6" id="KW-0378">Hydrolase</keyword>
<evidence type="ECO:0000256" key="7">
    <source>
        <dbReference type="RuleBase" id="RU003653"/>
    </source>
</evidence>
<protein>
    <recommendedName>
        <fullName evidence="6 7">Methionine aminopeptidase</fullName>
        <shortName evidence="6">MAP</shortName>
        <shortName evidence="6">MetAP</shortName>
        <ecNumber evidence="6 7">3.4.11.18</ecNumber>
    </recommendedName>
    <alternativeName>
        <fullName evidence="6">Peptidase M</fullName>
    </alternativeName>
</protein>
<proteinExistence type="inferred from homology"/>
<dbReference type="InterPro" id="IPR002467">
    <property type="entry name" value="Pept_M24A_MAP1"/>
</dbReference>
<evidence type="ECO:0000256" key="2">
    <source>
        <dbReference type="ARBA" id="ARBA00022438"/>
    </source>
</evidence>
<comment type="similarity">
    <text evidence="6">Belongs to the peptidase M24A family. Methionine aminopeptidase type 1 subfamily.</text>
</comment>
<dbReference type="GO" id="GO:0070006">
    <property type="term" value="F:metalloaminopeptidase activity"/>
    <property type="evidence" value="ECO:0007669"/>
    <property type="project" value="UniProtKB-UniRule"/>
</dbReference>
<keyword evidence="3 6" id="KW-0645">Protease</keyword>
<dbReference type="EC" id="3.4.11.18" evidence="6 7"/>
<evidence type="ECO:0000313" key="9">
    <source>
        <dbReference type="EMBL" id="GHC44941.1"/>
    </source>
</evidence>
<feature type="binding site" evidence="6">
    <location>
        <position position="112"/>
    </location>
    <ligand>
        <name>a divalent metal cation</name>
        <dbReference type="ChEBI" id="CHEBI:60240"/>
        <label>1</label>
    </ligand>
</feature>
<dbReference type="GO" id="GO:0004239">
    <property type="term" value="F:initiator methionyl aminopeptidase activity"/>
    <property type="evidence" value="ECO:0007669"/>
    <property type="project" value="UniProtKB-UniRule"/>
</dbReference>
<evidence type="ECO:0000313" key="10">
    <source>
        <dbReference type="Proteomes" id="UP000644507"/>
    </source>
</evidence>
<dbReference type="EMBL" id="BMXI01000002">
    <property type="protein sequence ID" value="GHC44941.1"/>
    <property type="molecule type" value="Genomic_DNA"/>
</dbReference>
<feature type="binding site" evidence="6">
    <location>
        <position position="240"/>
    </location>
    <ligand>
        <name>a divalent metal cation</name>
        <dbReference type="ChEBI" id="CHEBI:60240"/>
        <label>2</label>
        <note>catalytic</note>
    </ligand>
</feature>
<keyword evidence="10" id="KW-1185">Reference proteome</keyword>
<keyword evidence="2 6" id="KW-0031">Aminopeptidase</keyword>
<name>A0A918TH26_9BACT</name>
<dbReference type="PRINTS" id="PR00599">
    <property type="entry name" value="MAPEPTIDASE"/>
</dbReference>
<sequence length="272" mass="29666">MAKKKKSRIPIKTAEEINLMRAAGETASEILQATAAFIEAGKTTREIDEFAAREIEKHGCTSAFLNYRGFPGNVCVGLNECVVHGIGDEQEVKEGDIVKIDVGIFKNGWIGDNATTVPVGKIDDASKTLLAATEQSLFNAIEYAVEGNRLWDLCGSVNSYVRKFKFTVVRDLVGHGVGKELHEEPQVPNYRPMGKRSPVLKAGMILAIEPMVNAGTSHVETLADGWTMVTADRANSAHFEHTVLVGKEAPEILTWRPRTALPEQLGIPELAL</sequence>
<gene>
    <name evidence="6 9" type="primary">map</name>
    <name evidence="9" type="ORF">GCM10007100_07820</name>
</gene>
<feature type="binding site" evidence="6">
    <location>
        <position position="84"/>
    </location>
    <ligand>
        <name>substrate</name>
    </ligand>
</feature>
<dbReference type="NCBIfam" id="TIGR00500">
    <property type="entry name" value="met_pdase_I"/>
    <property type="match status" value="1"/>
</dbReference>
<evidence type="ECO:0000256" key="1">
    <source>
        <dbReference type="ARBA" id="ARBA00002521"/>
    </source>
</evidence>
<evidence type="ECO:0000256" key="6">
    <source>
        <dbReference type="HAMAP-Rule" id="MF_01974"/>
    </source>
</evidence>
<feature type="binding site" evidence="6">
    <location>
        <position position="101"/>
    </location>
    <ligand>
        <name>a divalent metal cation</name>
        <dbReference type="ChEBI" id="CHEBI:60240"/>
        <label>1</label>
    </ligand>
</feature>
<feature type="binding site" evidence="6">
    <location>
        <position position="240"/>
    </location>
    <ligand>
        <name>a divalent metal cation</name>
        <dbReference type="ChEBI" id="CHEBI:60240"/>
        <label>1</label>
    </ligand>
</feature>
<dbReference type="Pfam" id="PF00557">
    <property type="entry name" value="Peptidase_M24"/>
    <property type="match status" value="1"/>
</dbReference>
<dbReference type="PANTHER" id="PTHR43330">
    <property type="entry name" value="METHIONINE AMINOPEPTIDASE"/>
    <property type="match status" value="1"/>
</dbReference>
<evidence type="ECO:0000259" key="8">
    <source>
        <dbReference type="Pfam" id="PF00557"/>
    </source>
</evidence>
<feature type="binding site" evidence="6">
    <location>
        <position position="175"/>
    </location>
    <ligand>
        <name>a divalent metal cation</name>
        <dbReference type="ChEBI" id="CHEBI:60240"/>
        <label>2</label>
        <note>catalytic</note>
    </ligand>
</feature>
<comment type="function">
    <text evidence="1 6">Removes the N-terminal methionine from nascent proteins. The N-terminal methionine is often cleaved when the second residue in the primary sequence is small and uncharged (Met-Ala-, Cys, Gly, Pro, Ser, Thr, or Val). Requires deformylation of the N(alpha)-formylated initiator methionine before it can be hydrolyzed.</text>
</comment>
<dbReference type="GO" id="GO:0005829">
    <property type="term" value="C:cytosol"/>
    <property type="evidence" value="ECO:0007669"/>
    <property type="project" value="TreeGrafter"/>
</dbReference>
<feature type="binding site" evidence="6">
    <location>
        <position position="112"/>
    </location>
    <ligand>
        <name>a divalent metal cation</name>
        <dbReference type="ChEBI" id="CHEBI:60240"/>
        <label>2</label>
        <note>catalytic</note>
    </ligand>
</feature>
<evidence type="ECO:0000256" key="3">
    <source>
        <dbReference type="ARBA" id="ARBA00022670"/>
    </source>
</evidence>
<comment type="cofactor">
    <cofactor evidence="6">
        <name>Co(2+)</name>
        <dbReference type="ChEBI" id="CHEBI:48828"/>
    </cofactor>
    <cofactor evidence="6">
        <name>Zn(2+)</name>
        <dbReference type="ChEBI" id="CHEBI:29105"/>
    </cofactor>
    <cofactor evidence="6">
        <name>Mn(2+)</name>
        <dbReference type="ChEBI" id="CHEBI:29035"/>
    </cofactor>
    <cofactor evidence="6">
        <name>Fe(2+)</name>
        <dbReference type="ChEBI" id="CHEBI:29033"/>
    </cofactor>
    <text evidence="6">Binds 2 divalent metal cations per subunit. Has a high-affinity and a low affinity metal-binding site. The true nature of the physiological cofactor is under debate. The enzyme is active with cobalt, zinc, manganese or divalent iron ions. Most likely, methionine aminopeptidases function as mononuclear Fe(2+)-metalloproteases under physiological conditions, and the catalytically relevant metal-binding site has been assigned to the histidine-containing high-affinity site.</text>
</comment>
<keyword evidence="4 6" id="KW-0479">Metal-binding</keyword>
<feature type="binding site" evidence="6">
    <location>
        <position position="209"/>
    </location>
    <ligand>
        <name>a divalent metal cation</name>
        <dbReference type="ChEBI" id="CHEBI:60240"/>
        <label>2</label>
        <note>catalytic</note>
    </ligand>
</feature>
<evidence type="ECO:0000256" key="5">
    <source>
        <dbReference type="ARBA" id="ARBA00022801"/>
    </source>
</evidence>
<comment type="catalytic activity">
    <reaction evidence="6 7">
        <text>Release of N-terminal amino acids, preferentially methionine, from peptides and arylamides.</text>
        <dbReference type="EC" id="3.4.11.18"/>
    </reaction>
</comment>
<feature type="domain" description="Peptidase M24" evidence="8">
    <location>
        <begin position="19"/>
        <end position="246"/>
    </location>
</feature>